<keyword evidence="2" id="KW-0472">Membrane</keyword>
<name>A0AAN6TWJ2_9PEZI</name>
<comment type="caution">
    <text evidence="3">The sequence shown here is derived from an EMBL/GenBank/DDBJ whole genome shotgun (WGS) entry which is preliminary data.</text>
</comment>
<dbReference type="AlphaFoldDB" id="A0AAN6TWJ2"/>
<proteinExistence type="predicted"/>
<evidence type="ECO:0000256" key="1">
    <source>
        <dbReference type="SAM" id="MobiDB-lite"/>
    </source>
</evidence>
<dbReference type="Proteomes" id="UP001302602">
    <property type="component" value="Unassembled WGS sequence"/>
</dbReference>
<feature type="region of interest" description="Disordered" evidence="1">
    <location>
        <begin position="80"/>
        <end position="173"/>
    </location>
</feature>
<feature type="transmembrane region" description="Helical" evidence="2">
    <location>
        <begin position="54"/>
        <end position="75"/>
    </location>
</feature>
<feature type="compositionally biased region" description="Basic and acidic residues" evidence="1">
    <location>
        <begin position="109"/>
        <end position="120"/>
    </location>
</feature>
<accession>A0AAN6TWJ2</accession>
<evidence type="ECO:0000313" key="4">
    <source>
        <dbReference type="Proteomes" id="UP001302602"/>
    </source>
</evidence>
<keyword evidence="2" id="KW-0812">Transmembrane</keyword>
<protein>
    <submittedName>
        <fullName evidence="3">Uncharacterized protein</fullName>
    </submittedName>
</protein>
<organism evidence="3 4">
    <name type="scientific">Parathielavia appendiculata</name>
    <dbReference type="NCBI Taxonomy" id="2587402"/>
    <lineage>
        <taxon>Eukaryota</taxon>
        <taxon>Fungi</taxon>
        <taxon>Dikarya</taxon>
        <taxon>Ascomycota</taxon>
        <taxon>Pezizomycotina</taxon>
        <taxon>Sordariomycetes</taxon>
        <taxon>Sordariomycetidae</taxon>
        <taxon>Sordariales</taxon>
        <taxon>Chaetomiaceae</taxon>
        <taxon>Parathielavia</taxon>
    </lineage>
</organism>
<evidence type="ECO:0000313" key="3">
    <source>
        <dbReference type="EMBL" id="KAK4122052.1"/>
    </source>
</evidence>
<dbReference type="GeneID" id="87831590"/>
<keyword evidence="4" id="KW-1185">Reference proteome</keyword>
<evidence type="ECO:0000256" key="2">
    <source>
        <dbReference type="SAM" id="Phobius"/>
    </source>
</evidence>
<sequence>MNPEGEVAGASTRSFAANIKRALVDMVRREDECHPLPNVDLCEKPAISSTKVTWIIVGVCVGCLVLGTFSVLIFLHFRRKKRDKQEDMDDRFERSDYGLDEIPASRKPRPVDDMNSHDRSPQGYGRRSRDPLQVGTEPKYQPGQLNDHLNPFDDASSFRSGKGSPKPPSANPA</sequence>
<gene>
    <name evidence="3" type="ORF">N657DRAFT_657534</name>
</gene>
<keyword evidence="2" id="KW-1133">Transmembrane helix</keyword>
<dbReference type="RefSeq" id="XP_062645823.1">
    <property type="nucleotide sequence ID" value="XM_062794821.1"/>
</dbReference>
<reference evidence="3" key="1">
    <citation type="journal article" date="2023" name="Mol. Phylogenet. Evol.">
        <title>Genome-scale phylogeny and comparative genomics of the fungal order Sordariales.</title>
        <authorList>
            <person name="Hensen N."/>
            <person name="Bonometti L."/>
            <person name="Westerberg I."/>
            <person name="Brannstrom I.O."/>
            <person name="Guillou S."/>
            <person name="Cros-Aarteil S."/>
            <person name="Calhoun S."/>
            <person name="Haridas S."/>
            <person name="Kuo A."/>
            <person name="Mondo S."/>
            <person name="Pangilinan J."/>
            <person name="Riley R."/>
            <person name="LaButti K."/>
            <person name="Andreopoulos B."/>
            <person name="Lipzen A."/>
            <person name="Chen C."/>
            <person name="Yan M."/>
            <person name="Daum C."/>
            <person name="Ng V."/>
            <person name="Clum A."/>
            <person name="Steindorff A."/>
            <person name="Ohm R.A."/>
            <person name="Martin F."/>
            <person name="Silar P."/>
            <person name="Natvig D.O."/>
            <person name="Lalanne C."/>
            <person name="Gautier V."/>
            <person name="Ament-Velasquez S.L."/>
            <person name="Kruys A."/>
            <person name="Hutchinson M.I."/>
            <person name="Powell A.J."/>
            <person name="Barry K."/>
            <person name="Miller A.N."/>
            <person name="Grigoriev I.V."/>
            <person name="Debuchy R."/>
            <person name="Gladieux P."/>
            <person name="Hiltunen Thoren M."/>
            <person name="Johannesson H."/>
        </authorList>
    </citation>
    <scope>NUCLEOTIDE SEQUENCE</scope>
    <source>
        <strain evidence="3">CBS 731.68</strain>
    </source>
</reference>
<reference evidence="3" key="2">
    <citation type="submission" date="2023-05" db="EMBL/GenBank/DDBJ databases">
        <authorList>
            <consortium name="Lawrence Berkeley National Laboratory"/>
            <person name="Steindorff A."/>
            <person name="Hensen N."/>
            <person name="Bonometti L."/>
            <person name="Westerberg I."/>
            <person name="Brannstrom I.O."/>
            <person name="Guillou S."/>
            <person name="Cros-Aarteil S."/>
            <person name="Calhoun S."/>
            <person name="Haridas S."/>
            <person name="Kuo A."/>
            <person name="Mondo S."/>
            <person name="Pangilinan J."/>
            <person name="Riley R."/>
            <person name="Labutti K."/>
            <person name="Andreopoulos B."/>
            <person name="Lipzen A."/>
            <person name="Chen C."/>
            <person name="Yanf M."/>
            <person name="Daum C."/>
            <person name="Ng V."/>
            <person name="Clum A."/>
            <person name="Ohm R."/>
            <person name="Martin F."/>
            <person name="Silar P."/>
            <person name="Natvig D."/>
            <person name="Lalanne C."/>
            <person name="Gautier V."/>
            <person name="Ament-Velasquez S.L."/>
            <person name="Kruys A."/>
            <person name="Hutchinson M.I."/>
            <person name="Powell A.J."/>
            <person name="Barry K."/>
            <person name="Miller A.N."/>
            <person name="Grigoriev I.V."/>
            <person name="Debuchy R."/>
            <person name="Gladieux P."/>
            <person name="Thoren M.H."/>
            <person name="Johannesson H."/>
        </authorList>
    </citation>
    <scope>NUCLEOTIDE SEQUENCE</scope>
    <source>
        <strain evidence="3">CBS 731.68</strain>
    </source>
</reference>
<dbReference type="EMBL" id="MU853232">
    <property type="protein sequence ID" value="KAK4122052.1"/>
    <property type="molecule type" value="Genomic_DNA"/>
</dbReference>